<gene>
    <name evidence="2" type="ORF">ALOHA_HF4000141I21ctg1g26</name>
</gene>
<keyword evidence="1" id="KW-0472">Membrane</keyword>
<name>B3T2J5_9ZZZZ</name>
<reference evidence="2" key="1">
    <citation type="journal article" date="2008" name="ISME J.">
        <title>Genomic patterns of recombination, clonal divergence and environment in marine microbial populations.</title>
        <authorList>
            <person name="Konstantinidis K.T."/>
            <person name="Delong E.F."/>
        </authorList>
    </citation>
    <scope>NUCLEOTIDE SEQUENCE</scope>
</reference>
<proteinExistence type="predicted"/>
<dbReference type="AlphaFoldDB" id="B3T2J5"/>
<evidence type="ECO:0000256" key="1">
    <source>
        <dbReference type="SAM" id="Phobius"/>
    </source>
</evidence>
<protein>
    <submittedName>
        <fullName evidence="2">Uncharacterized protein</fullName>
    </submittedName>
</protein>
<accession>B3T2J5</accession>
<dbReference type="EMBL" id="EU016585">
    <property type="protein sequence ID" value="ABZ06804.1"/>
    <property type="molecule type" value="Genomic_DNA"/>
</dbReference>
<feature type="transmembrane region" description="Helical" evidence="1">
    <location>
        <begin position="21"/>
        <end position="40"/>
    </location>
</feature>
<keyword evidence="1" id="KW-0812">Transmembrane</keyword>
<sequence>MAVTKVVLQQRHKLQGSSTKVLESFGFLELPIQLFLILYLSKLNLITLNHFSMTAS</sequence>
<evidence type="ECO:0000313" key="2">
    <source>
        <dbReference type="EMBL" id="ABZ06804.1"/>
    </source>
</evidence>
<keyword evidence="1" id="KW-1133">Transmembrane helix</keyword>
<organism evidence="2">
    <name type="scientific">uncultured marine microorganism HF4000_141I21</name>
    <dbReference type="NCBI Taxonomy" id="455526"/>
    <lineage>
        <taxon>unclassified sequences</taxon>
        <taxon>environmental samples</taxon>
    </lineage>
</organism>